<dbReference type="PROSITE" id="PS50893">
    <property type="entry name" value="ABC_TRANSPORTER_2"/>
    <property type="match status" value="1"/>
</dbReference>
<dbReference type="Pfam" id="PF03459">
    <property type="entry name" value="TOBE"/>
    <property type="match status" value="1"/>
</dbReference>
<feature type="domain" description="ABC transporter" evidence="10">
    <location>
        <begin position="1"/>
        <end position="237"/>
    </location>
</feature>
<dbReference type="GO" id="GO:0015098">
    <property type="term" value="F:molybdate ion transmembrane transporter activity"/>
    <property type="evidence" value="ECO:0007669"/>
    <property type="project" value="InterPro"/>
</dbReference>
<dbReference type="Gene3D" id="2.40.50.100">
    <property type="match status" value="1"/>
</dbReference>
<keyword evidence="5" id="KW-0547">Nucleotide-binding</keyword>
<evidence type="ECO:0000256" key="1">
    <source>
        <dbReference type="ARBA" id="ARBA00022448"/>
    </source>
</evidence>
<feature type="domain" description="Mop" evidence="11">
    <location>
        <begin position="299"/>
        <end position="367"/>
    </location>
</feature>
<dbReference type="Gene3D" id="3.40.50.300">
    <property type="entry name" value="P-loop containing nucleotide triphosphate hydrolases"/>
    <property type="match status" value="1"/>
</dbReference>
<dbReference type="PROSITE" id="PS51866">
    <property type="entry name" value="MOP"/>
    <property type="match status" value="1"/>
</dbReference>
<dbReference type="InterPro" id="IPR005116">
    <property type="entry name" value="Transp-assoc_OB_typ1"/>
</dbReference>
<dbReference type="InterPro" id="IPR008995">
    <property type="entry name" value="Mo/tungstate-bd_C_term_dom"/>
</dbReference>
<dbReference type="AlphaFoldDB" id="A0A4P6X4Q6"/>
<keyword evidence="2" id="KW-1003">Cell membrane</keyword>
<organism evidence="12 13">
    <name type="scientific">Hydrogenophaga pseudoflava</name>
    <name type="common">Pseudomonas carboxydoflava</name>
    <dbReference type="NCBI Taxonomy" id="47421"/>
    <lineage>
        <taxon>Bacteria</taxon>
        <taxon>Pseudomonadati</taxon>
        <taxon>Pseudomonadota</taxon>
        <taxon>Betaproteobacteria</taxon>
        <taxon>Burkholderiales</taxon>
        <taxon>Comamonadaceae</taxon>
        <taxon>Hydrogenophaga</taxon>
    </lineage>
</organism>
<reference evidence="12 13" key="1">
    <citation type="submission" date="2019-03" db="EMBL/GenBank/DDBJ databases">
        <authorList>
            <person name="Sebastian G."/>
            <person name="Baumann P."/>
            <person name="Ruckert C."/>
            <person name="Kalinowski J."/>
            <person name="Nebel B."/>
            <person name="Takors R."/>
            <person name="Blombach B."/>
        </authorList>
    </citation>
    <scope>NUCLEOTIDE SEQUENCE [LARGE SCALE GENOMIC DNA]</scope>
    <source>
        <strain evidence="12 13">DSM 1084</strain>
    </source>
</reference>
<evidence type="ECO:0000256" key="2">
    <source>
        <dbReference type="ARBA" id="ARBA00022475"/>
    </source>
</evidence>
<dbReference type="PANTHER" id="PTHR43514">
    <property type="entry name" value="ABC TRANSPORTER I FAMILY MEMBER 10"/>
    <property type="match status" value="1"/>
</dbReference>
<dbReference type="GO" id="GO:0016887">
    <property type="term" value="F:ATP hydrolysis activity"/>
    <property type="evidence" value="ECO:0007669"/>
    <property type="project" value="InterPro"/>
</dbReference>
<evidence type="ECO:0000313" key="12">
    <source>
        <dbReference type="EMBL" id="QBM29528.1"/>
    </source>
</evidence>
<keyword evidence="3 9" id="KW-0500">Molybdenum</keyword>
<proteinExistence type="predicted"/>
<dbReference type="EMBL" id="CP037867">
    <property type="protein sequence ID" value="QBM29528.1"/>
    <property type="molecule type" value="Genomic_DNA"/>
</dbReference>
<dbReference type="InterPro" id="IPR050334">
    <property type="entry name" value="Molybdenum_import_ModC"/>
</dbReference>
<evidence type="ECO:0000256" key="9">
    <source>
        <dbReference type="PROSITE-ProRule" id="PRU01213"/>
    </source>
</evidence>
<keyword evidence="13" id="KW-1185">Reference proteome</keyword>
<sequence>MSKTTLTLNARLDRGDFTLDVQLALPGHGITALFGPSGSGKTTCLRVLAGLERQATGAVVVDGQTWQDSARGVFLPTHQRALGYVFQEASLFDHLTVEGNLRFGFDRTPAAQRRHDWRHGLELLGIGHLLQRRPHELSGGERQRVAIARALATSPQLLLMDEPLAALDTARKAEILPWLEQLHEALDVPVVYVTHSLDEVARLADHVVLLEEGQVLADGPLAQMLTRSNLPLARGDSAVSVLQGHCSGYSPADQLAVYDIDGGQLLLPQSRQGVPQPGTRARLHIQARDVSLSLVMPAQTSVLNVLPAVVDSLTDNALAQVVVSLRLGADGQGATLLSRISSLSARRLALAPGQLVYAQIKGVAMVR</sequence>
<dbReference type="InterPro" id="IPR003439">
    <property type="entry name" value="ABC_transporter-like_ATP-bd"/>
</dbReference>
<gene>
    <name evidence="12" type="primary">cysA3</name>
    <name evidence="12" type="ORF">HPF_17670</name>
</gene>
<dbReference type="InterPro" id="IPR004606">
    <property type="entry name" value="Mop_domain"/>
</dbReference>
<dbReference type="Pfam" id="PF00005">
    <property type="entry name" value="ABC_tran"/>
    <property type="match status" value="1"/>
</dbReference>
<evidence type="ECO:0000259" key="11">
    <source>
        <dbReference type="PROSITE" id="PS51866"/>
    </source>
</evidence>
<evidence type="ECO:0000259" key="10">
    <source>
        <dbReference type="PROSITE" id="PS50893"/>
    </source>
</evidence>
<keyword evidence="4" id="KW-0997">Cell inner membrane</keyword>
<keyword evidence="7" id="KW-1278">Translocase</keyword>
<dbReference type="RefSeq" id="WP_133157384.1">
    <property type="nucleotide sequence ID" value="NZ_CP037867.1"/>
</dbReference>
<dbReference type="PANTHER" id="PTHR43514:SF10">
    <property type="entry name" value="MOLYBDENUM IMPORT ATP-BINDING PROTEIN MODC 2"/>
    <property type="match status" value="1"/>
</dbReference>
<dbReference type="Proteomes" id="UP000293912">
    <property type="component" value="Chromosome"/>
</dbReference>
<evidence type="ECO:0000256" key="4">
    <source>
        <dbReference type="ARBA" id="ARBA00022519"/>
    </source>
</evidence>
<evidence type="ECO:0000256" key="5">
    <source>
        <dbReference type="ARBA" id="ARBA00022741"/>
    </source>
</evidence>
<keyword evidence="6 12" id="KW-0067">ATP-binding</keyword>
<dbReference type="KEGG" id="hpse:HPF_17670"/>
<dbReference type="InterPro" id="IPR003593">
    <property type="entry name" value="AAA+_ATPase"/>
</dbReference>
<name>A0A4P6X4Q6_HYDPS</name>
<dbReference type="InterPro" id="IPR027417">
    <property type="entry name" value="P-loop_NTPase"/>
</dbReference>
<keyword evidence="8" id="KW-0472">Membrane</keyword>
<dbReference type="NCBIfam" id="TIGR02142">
    <property type="entry name" value="modC_ABC"/>
    <property type="match status" value="1"/>
</dbReference>
<protein>
    <submittedName>
        <fullName evidence="12">Sulfate/thiosulfate import ATP-binding protein CysA</fullName>
    </submittedName>
</protein>
<dbReference type="InterPro" id="IPR017871">
    <property type="entry name" value="ABC_transporter-like_CS"/>
</dbReference>
<evidence type="ECO:0000256" key="6">
    <source>
        <dbReference type="ARBA" id="ARBA00022840"/>
    </source>
</evidence>
<evidence type="ECO:0000313" key="13">
    <source>
        <dbReference type="Proteomes" id="UP000293912"/>
    </source>
</evidence>
<dbReference type="SUPFAM" id="SSF50331">
    <property type="entry name" value="MOP-like"/>
    <property type="match status" value="1"/>
</dbReference>
<keyword evidence="1" id="KW-0813">Transport</keyword>
<dbReference type="SUPFAM" id="SSF52540">
    <property type="entry name" value="P-loop containing nucleoside triphosphate hydrolases"/>
    <property type="match status" value="1"/>
</dbReference>
<dbReference type="GO" id="GO:0016020">
    <property type="term" value="C:membrane"/>
    <property type="evidence" value="ECO:0007669"/>
    <property type="project" value="InterPro"/>
</dbReference>
<dbReference type="InterPro" id="IPR011868">
    <property type="entry name" value="ModC_ABC_ATP-bd"/>
</dbReference>
<dbReference type="SMART" id="SM00382">
    <property type="entry name" value="AAA"/>
    <property type="match status" value="1"/>
</dbReference>
<dbReference type="PROSITE" id="PS00211">
    <property type="entry name" value="ABC_TRANSPORTER_1"/>
    <property type="match status" value="1"/>
</dbReference>
<evidence type="ECO:0000256" key="7">
    <source>
        <dbReference type="ARBA" id="ARBA00022967"/>
    </source>
</evidence>
<evidence type="ECO:0000256" key="3">
    <source>
        <dbReference type="ARBA" id="ARBA00022505"/>
    </source>
</evidence>
<dbReference type="GO" id="GO:0005524">
    <property type="term" value="F:ATP binding"/>
    <property type="evidence" value="ECO:0007669"/>
    <property type="project" value="UniProtKB-KW"/>
</dbReference>
<evidence type="ECO:0000256" key="8">
    <source>
        <dbReference type="ARBA" id="ARBA00023136"/>
    </source>
</evidence>
<accession>A0A4P6X4Q6</accession>
<dbReference type="GO" id="GO:0140359">
    <property type="term" value="F:ABC-type transporter activity"/>
    <property type="evidence" value="ECO:0007669"/>
    <property type="project" value="InterPro"/>
</dbReference>